<sequence length="58" mass="6378">LLLLFLLFLLLWSPSILPTSKTQQDPGATEININQFPPLAYGTRWTGMSCTVSSVLSP</sequence>
<keyword evidence="3" id="KW-1185">Reference proteome</keyword>
<evidence type="ECO:0000313" key="2">
    <source>
        <dbReference type="Ensembl" id="ENSMMUP00000063050.1"/>
    </source>
</evidence>
<proteinExistence type="predicted"/>
<evidence type="ECO:0000313" key="3">
    <source>
        <dbReference type="Proteomes" id="UP000006718"/>
    </source>
</evidence>
<feature type="signal peptide" evidence="1">
    <location>
        <begin position="1"/>
        <end position="18"/>
    </location>
</feature>
<reference evidence="2" key="4">
    <citation type="submission" date="2025-09" db="UniProtKB">
        <authorList>
            <consortium name="Ensembl"/>
        </authorList>
    </citation>
    <scope>IDENTIFICATION</scope>
    <source>
        <strain evidence="2">17573</strain>
    </source>
</reference>
<dbReference type="Ensembl" id="ENSMMUT00000106716.1">
    <property type="protein sequence ID" value="ENSMMUP00000063050.1"/>
    <property type="gene ID" value="ENSMMUG00000058534.1"/>
</dbReference>
<reference evidence="2" key="2">
    <citation type="submission" date="2019-01" db="EMBL/GenBank/DDBJ databases">
        <authorList>
            <person name="Graves T."/>
            <person name="Eichler E.E."/>
            <person name="Wilson R.K."/>
        </authorList>
    </citation>
    <scope>NUCLEOTIDE SEQUENCE [LARGE SCALE GENOMIC DNA]</scope>
    <source>
        <strain evidence="2">17573</strain>
    </source>
</reference>
<reference evidence="3" key="1">
    <citation type="journal article" date="2007" name="Science">
        <title>Evolutionary and biomedical insights from the rhesus macaque genome.</title>
        <authorList>
            <person name="Gibbs R.A."/>
            <person name="Rogers J."/>
            <person name="Katze M.G."/>
            <person name="Bumgarner R."/>
            <person name="Weinstock G.M."/>
            <person name="Mardis E.R."/>
            <person name="Remington K.A."/>
            <person name="Strausberg R.L."/>
            <person name="Venter J.C."/>
            <person name="Wilson R.K."/>
            <person name="Batzer M.A."/>
            <person name="Bustamante C.D."/>
            <person name="Eichler E.E."/>
            <person name="Hahn M.W."/>
            <person name="Hardison R.C."/>
            <person name="Makova K.D."/>
            <person name="Miller W."/>
            <person name="Milosavljevic A."/>
            <person name="Palermo R.E."/>
            <person name="Siepel A."/>
            <person name="Sikela J.M."/>
            <person name="Attaway T."/>
            <person name="Bell S."/>
            <person name="Bernard K.E."/>
            <person name="Buhay C.J."/>
            <person name="Chandrabose M.N."/>
            <person name="Dao M."/>
            <person name="Davis C."/>
            <person name="Delehaunty K.D."/>
            <person name="Ding Y."/>
            <person name="Dinh H.H."/>
            <person name="Dugan-Rocha S."/>
            <person name="Fulton L.A."/>
            <person name="Gabisi R.A."/>
            <person name="Garner T.T."/>
            <person name="Godfrey J."/>
            <person name="Hawes A.C."/>
            <person name="Hernandez J."/>
            <person name="Hines S."/>
            <person name="Holder M."/>
            <person name="Hume J."/>
            <person name="Jhangiani S.N."/>
            <person name="Joshi V."/>
            <person name="Khan Z.M."/>
            <person name="Kirkness E.F."/>
            <person name="Cree A."/>
            <person name="Fowler R.G."/>
            <person name="Lee S."/>
            <person name="Lewis L.R."/>
            <person name="Li Z."/>
            <person name="Liu Y.-S."/>
            <person name="Moore S.M."/>
            <person name="Muzny D."/>
            <person name="Nazareth L.V."/>
            <person name="Ngo D.N."/>
            <person name="Okwuonu G.O."/>
            <person name="Pai G."/>
            <person name="Parker D."/>
            <person name="Paul H.A."/>
            <person name="Pfannkoch C."/>
            <person name="Pohl C.S."/>
            <person name="Rogers Y.-H.C."/>
            <person name="Ruiz S.J."/>
            <person name="Sabo A."/>
            <person name="Santibanez J."/>
            <person name="Schneider B.W."/>
            <person name="Smith S.M."/>
            <person name="Sodergren E."/>
            <person name="Svatek A.F."/>
            <person name="Utterback T.R."/>
            <person name="Vattathil S."/>
            <person name="Warren W."/>
            <person name="White C.S."/>
            <person name="Chinwalla A.T."/>
            <person name="Feng Y."/>
            <person name="Halpern A.L."/>
            <person name="Hillier L.W."/>
            <person name="Huang X."/>
            <person name="Minx P."/>
            <person name="Nelson J.O."/>
            <person name="Pepin K.H."/>
            <person name="Qin X."/>
            <person name="Sutton G.G."/>
            <person name="Venter E."/>
            <person name="Walenz B.P."/>
            <person name="Wallis J.W."/>
            <person name="Worley K.C."/>
            <person name="Yang S.-P."/>
            <person name="Jones S.M."/>
            <person name="Marra M.A."/>
            <person name="Rocchi M."/>
            <person name="Schein J.E."/>
            <person name="Baertsch R."/>
            <person name="Clarke L."/>
            <person name="Csuros M."/>
            <person name="Glasscock J."/>
            <person name="Harris R.A."/>
            <person name="Havlak P."/>
            <person name="Jackson A.R."/>
            <person name="Jiang H."/>
            <person name="Liu Y."/>
            <person name="Messina D.N."/>
            <person name="Shen Y."/>
            <person name="Song H.X.-Z."/>
            <person name="Wylie T."/>
            <person name="Zhang L."/>
            <person name="Birney E."/>
            <person name="Han K."/>
            <person name="Konkel M.K."/>
            <person name="Lee J."/>
            <person name="Smit A.F.A."/>
            <person name="Ullmer B."/>
            <person name="Wang H."/>
            <person name="Xing J."/>
            <person name="Burhans R."/>
            <person name="Cheng Z."/>
            <person name="Karro J.E."/>
            <person name="Ma J."/>
            <person name="Raney B."/>
            <person name="She X."/>
            <person name="Cox M.J."/>
            <person name="Demuth J.P."/>
            <person name="Dumas L.J."/>
            <person name="Han S.-G."/>
            <person name="Hopkins J."/>
            <person name="Karimpour-Fard A."/>
            <person name="Kim Y.H."/>
            <person name="Pollack J.R."/>
            <person name="Vinar T."/>
            <person name="Addo-Quaye C."/>
            <person name="Degenhardt J."/>
            <person name="Denby A."/>
            <person name="Hubisz M.J."/>
            <person name="Indap A."/>
            <person name="Kosiol C."/>
            <person name="Lahn B.T."/>
            <person name="Lawson H.A."/>
            <person name="Marklein A."/>
            <person name="Nielsen R."/>
            <person name="Vallender E.J."/>
            <person name="Clark A.G."/>
            <person name="Ferguson B."/>
            <person name="Hernandez R.D."/>
            <person name="Hirani K."/>
            <person name="Kehrer-Sawatzki H."/>
            <person name="Kolb J."/>
            <person name="Patil S."/>
            <person name="Pu L.-L."/>
            <person name="Ren Y."/>
            <person name="Smith D.G."/>
            <person name="Wheeler D.A."/>
            <person name="Schenck I."/>
            <person name="Ball E.V."/>
            <person name="Chen R."/>
            <person name="Cooper D.N."/>
            <person name="Giardine B."/>
            <person name="Hsu F."/>
            <person name="Kent W.J."/>
            <person name="Lesk A."/>
            <person name="Nelson D.L."/>
            <person name="O'brien W.E."/>
            <person name="Pruefer K."/>
            <person name="Stenson P.D."/>
            <person name="Wallace J.C."/>
            <person name="Ke H."/>
            <person name="Liu X.-M."/>
            <person name="Wang P."/>
            <person name="Xiang A.P."/>
            <person name="Yang F."/>
            <person name="Barber G.P."/>
            <person name="Haussler D."/>
            <person name="Karolchik D."/>
            <person name="Kern A.D."/>
            <person name="Kuhn R.M."/>
            <person name="Smith K.E."/>
            <person name="Zwieg A.S."/>
        </authorList>
    </citation>
    <scope>NUCLEOTIDE SEQUENCE [LARGE SCALE GENOMIC DNA]</scope>
    <source>
        <strain evidence="3">17573</strain>
    </source>
</reference>
<dbReference type="Bgee" id="ENSMMUG00000058534">
    <property type="expression patterns" value="Expressed in adipose tissue and 4 other cell types or tissues"/>
</dbReference>
<dbReference type="Proteomes" id="UP000006718">
    <property type="component" value="Chromosome 4"/>
</dbReference>
<name>A0A5F7ZEL3_MACMU</name>
<accession>A0A5F7ZEL3</accession>
<dbReference type="AlphaFoldDB" id="A0A5F7ZEL3"/>
<keyword evidence="1" id="KW-0732">Signal</keyword>
<dbReference type="VEuPathDB" id="HostDB:ENSMMUG00000058534"/>
<reference evidence="2" key="3">
    <citation type="submission" date="2025-08" db="UniProtKB">
        <authorList>
            <consortium name="Ensembl"/>
        </authorList>
    </citation>
    <scope>IDENTIFICATION</scope>
    <source>
        <strain evidence="2">17573</strain>
    </source>
</reference>
<protein>
    <submittedName>
        <fullName evidence="2">Uncharacterized protein</fullName>
    </submittedName>
</protein>
<feature type="chain" id="PRO_5023909420" evidence="1">
    <location>
        <begin position="19"/>
        <end position="58"/>
    </location>
</feature>
<evidence type="ECO:0000256" key="1">
    <source>
        <dbReference type="SAM" id="SignalP"/>
    </source>
</evidence>
<organism evidence="2 3">
    <name type="scientific">Macaca mulatta</name>
    <name type="common">Rhesus macaque</name>
    <dbReference type="NCBI Taxonomy" id="9544"/>
    <lineage>
        <taxon>Eukaryota</taxon>
        <taxon>Metazoa</taxon>
        <taxon>Chordata</taxon>
        <taxon>Craniata</taxon>
        <taxon>Vertebrata</taxon>
        <taxon>Euteleostomi</taxon>
        <taxon>Mammalia</taxon>
        <taxon>Eutheria</taxon>
        <taxon>Euarchontoglires</taxon>
        <taxon>Primates</taxon>
        <taxon>Haplorrhini</taxon>
        <taxon>Catarrhini</taxon>
        <taxon>Cercopithecidae</taxon>
        <taxon>Cercopithecinae</taxon>
        <taxon>Macaca</taxon>
    </lineage>
</organism>
<dbReference type="InParanoid" id="A0A5F7ZEL3"/>